<evidence type="ECO:0000313" key="1">
    <source>
        <dbReference type="EMBL" id="VDN11210.1"/>
    </source>
</evidence>
<dbReference type="EMBL" id="UYRU01050975">
    <property type="protein sequence ID" value="VDN11210.1"/>
    <property type="molecule type" value="Genomic_DNA"/>
</dbReference>
<dbReference type="AlphaFoldDB" id="A0A3P7LCU2"/>
<evidence type="ECO:0000313" key="2">
    <source>
        <dbReference type="Proteomes" id="UP000281553"/>
    </source>
</evidence>
<dbReference type="GO" id="GO:0003676">
    <property type="term" value="F:nucleic acid binding"/>
    <property type="evidence" value="ECO:0007669"/>
    <property type="project" value="InterPro"/>
</dbReference>
<dbReference type="InterPro" id="IPR036397">
    <property type="entry name" value="RNaseH_sf"/>
</dbReference>
<dbReference type="Gene3D" id="3.30.420.10">
    <property type="entry name" value="Ribonuclease H-like superfamily/Ribonuclease H"/>
    <property type="match status" value="1"/>
</dbReference>
<dbReference type="Proteomes" id="UP000281553">
    <property type="component" value="Unassembled WGS sequence"/>
</dbReference>
<dbReference type="SUPFAM" id="SSF53098">
    <property type="entry name" value="Ribonuclease H-like"/>
    <property type="match status" value="1"/>
</dbReference>
<organism evidence="1 2">
    <name type="scientific">Dibothriocephalus latus</name>
    <name type="common">Fish tapeworm</name>
    <name type="synonym">Diphyllobothrium latum</name>
    <dbReference type="NCBI Taxonomy" id="60516"/>
    <lineage>
        <taxon>Eukaryota</taxon>
        <taxon>Metazoa</taxon>
        <taxon>Spiralia</taxon>
        <taxon>Lophotrochozoa</taxon>
        <taxon>Platyhelminthes</taxon>
        <taxon>Cestoda</taxon>
        <taxon>Eucestoda</taxon>
        <taxon>Diphyllobothriidea</taxon>
        <taxon>Diphyllobothriidae</taxon>
        <taxon>Dibothriocephalus</taxon>
    </lineage>
</organism>
<dbReference type="InterPro" id="IPR012337">
    <property type="entry name" value="RNaseH-like_sf"/>
</dbReference>
<sequence>MFAWPGMGNDVKTWARFCPTRSPSGTFSRTDGRFSHFHLEGVGPLPSANDFAHLLTSVDCYTSWSKALQLTNAQADTFKNGFFSRCVAFFGTPSTVSTDGWAQLASDLLVALAAEQTPTTQPPMA</sequence>
<protein>
    <submittedName>
        <fullName evidence="1">Uncharacterized protein</fullName>
    </submittedName>
</protein>
<keyword evidence="2" id="KW-1185">Reference proteome</keyword>
<gene>
    <name evidence="1" type="ORF">DILT_LOCUS7041</name>
</gene>
<dbReference type="OrthoDB" id="6280301at2759"/>
<name>A0A3P7LCU2_DIBLA</name>
<reference evidence="1 2" key="1">
    <citation type="submission" date="2018-11" db="EMBL/GenBank/DDBJ databases">
        <authorList>
            <consortium name="Pathogen Informatics"/>
        </authorList>
    </citation>
    <scope>NUCLEOTIDE SEQUENCE [LARGE SCALE GENOMIC DNA]</scope>
</reference>
<accession>A0A3P7LCU2</accession>
<proteinExistence type="predicted"/>